<dbReference type="OrthoDB" id="2969757at2"/>
<proteinExistence type="predicted"/>
<protein>
    <submittedName>
        <fullName evidence="1">Uncharacterized protein</fullName>
    </submittedName>
</protein>
<keyword evidence="2" id="KW-1185">Reference proteome</keyword>
<evidence type="ECO:0000313" key="2">
    <source>
        <dbReference type="Proteomes" id="UP000480246"/>
    </source>
</evidence>
<accession>A0A7C8KMX7</accession>
<sequence length="130" mass="15458">MEQKVDENLMEIKRYQQKINRLPNEEKVSRIYLLAKQLVFIGRLASIFGEEYKQIYAYRKRVYNETYLTAAKHRSATAELAVVDIRQQEAEAFGNFKRWSNAFTRTREEINALKYKVKIDIQDGSSHENY</sequence>
<dbReference type="Proteomes" id="UP000480246">
    <property type="component" value="Unassembled WGS sequence"/>
</dbReference>
<comment type="caution">
    <text evidence="1">The sequence shown here is derived from an EMBL/GenBank/DDBJ whole genome shotgun (WGS) entry which is preliminary data.</text>
</comment>
<name>A0A7C8KMX7_9BACI</name>
<dbReference type="AlphaFoldDB" id="A0A7C8KMX7"/>
<organism evidence="1 2">
    <name type="scientific">Gracilibacillus oryzae</name>
    <dbReference type="NCBI Taxonomy" id="1672701"/>
    <lineage>
        <taxon>Bacteria</taxon>
        <taxon>Bacillati</taxon>
        <taxon>Bacillota</taxon>
        <taxon>Bacilli</taxon>
        <taxon>Bacillales</taxon>
        <taxon>Bacillaceae</taxon>
        <taxon>Gracilibacillus</taxon>
    </lineage>
</organism>
<dbReference type="EMBL" id="WEID01000099">
    <property type="protein sequence ID" value="KAB8126945.1"/>
    <property type="molecule type" value="Genomic_DNA"/>
</dbReference>
<reference evidence="1 2" key="1">
    <citation type="submission" date="2019-10" db="EMBL/GenBank/DDBJ databases">
        <title>Gracilibacillus sp. nov. isolated from rice seeds.</title>
        <authorList>
            <person name="He S."/>
        </authorList>
    </citation>
    <scope>NUCLEOTIDE SEQUENCE [LARGE SCALE GENOMIC DNA]</scope>
    <source>
        <strain evidence="1 2">TD8</strain>
    </source>
</reference>
<gene>
    <name evidence="1" type="ORF">F9U64_19070</name>
</gene>
<evidence type="ECO:0000313" key="1">
    <source>
        <dbReference type="EMBL" id="KAB8126945.1"/>
    </source>
</evidence>